<dbReference type="Proteomes" id="UP000085678">
    <property type="component" value="Unplaced"/>
</dbReference>
<gene>
    <name evidence="9" type="primary">LOC106178786</name>
</gene>
<keyword evidence="5" id="KW-0539">Nucleus</keyword>
<evidence type="ECO:0000256" key="7">
    <source>
        <dbReference type="SAM" id="MobiDB-lite"/>
    </source>
</evidence>
<keyword evidence="4" id="KW-0158">Chromosome</keyword>
<dbReference type="GO" id="GO:0034080">
    <property type="term" value="P:CENP-A containing chromatin assembly"/>
    <property type="evidence" value="ECO:0007669"/>
    <property type="project" value="TreeGrafter"/>
</dbReference>
<evidence type="ECO:0000256" key="3">
    <source>
        <dbReference type="ARBA" id="ARBA00005470"/>
    </source>
</evidence>
<dbReference type="AlphaFoldDB" id="A0A1S3K587"/>
<dbReference type="PANTHER" id="PTHR48208:SF2">
    <property type="entry name" value="CENTROMERE PROTEIN I"/>
    <property type="match status" value="1"/>
</dbReference>
<comment type="similarity">
    <text evidence="3">Belongs to the CENP-I/CTF3 family.</text>
</comment>
<keyword evidence="6" id="KW-0137">Centromere</keyword>
<dbReference type="InterPro" id="IPR012485">
    <property type="entry name" value="CENP-I"/>
</dbReference>
<evidence type="ECO:0000256" key="1">
    <source>
        <dbReference type="ARBA" id="ARBA00004123"/>
    </source>
</evidence>
<dbReference type="GO" id="GO:0000939">
    <property type="term" value="C:inner kinetochore"/>
    <property type="evidence" value="ECO:0007669"/>
    <property type="project" value="TreeGrafter"/>
</dbReference>
<evidence type="ECO:0000256" key="2">
    <source>
        <dbReference type="ARBA" id="ARBA00004584"/>
    </source>
</evidence>
<organism evidence="8 9">
    <name type="scientific">Lingula anatina</name>
    <name type="common">Brachiopod</name>
    <name type="synonym">Lingula unguis</name>
    <dbReference type="NCBI Taxonomy" id="7574"/>
    <lineage>
        <taxon>Eukaryota</taxon>
        <taxon>Metazoa</taxon>
        <taxon>Spiralia</taxon>
        <taxon>Lophotrochozoa</taxon>
        <taxon>Brachiopoda</taxon>
        <taxon>Linguliformea</taxon>
        <taxon>Lingulata</taxon>
        <taxon>Lingulida</taxon>
        <taxon>Linguloidea</taxon>
        <taxon>Lingulidae</taxon>
        <taxon>Lingula</taxon>
    </lineage>
</organism>
<feature type="region of interest" description="Disordered" evidence="7">
    <location>
        <begin position="1"/>
        <end position="34"/>
    </location>
</feature>
<dbReference type="KEGG" id="lak:106178786"/>
<proteinExistence type="inferred from homology"/>
<reference evidence="9" key="1">
    <citation type="submission" date="2025-08" db="UniProtKB">
        <authorList>
            <consortium name="RefSeq"/>
        </authorList>
    </citation>
    <scope>IDENTIFICATION</scope>
    <source>
        <tissue evidence="9">Gonads</tissue>
    </source>
</reference>
<evidence type="ECO:0000313" key="9">
    <source>
        <dbReference type="RefSeq" id="XP_013417579.1"/>
    </source>
</evidence>
<evidence type="ECO:0000313" key="8">
    <source>
        <dbReference type="Proteomes" id="UP000085678"/>
    </source>
</evidence>
<dbReference type="RefSeq" id="XP_013417579.1">
    <property type="nucleotide sequence ID" value="XM_013562125.1"/>
</dbReference>
<dbReference type="GO" id="GO:0000070">
    <property type="term" value="P:mitotic sister chromatid segregation"/>
    <property type="evidence" value="ECO:0007669"/>
    <property type="project" value="TreeGrafter"/>
</dbReference>
<name>A0A1S3K587_LINAN</name>
<dbReference type="GeneID" id="106178786"/>
<dbReference type="STRING" id="7574.A0A1S3K587"/>
<evidence type="ECO:0000256" key="5">
    <source>
        <dbReference type="ARBA" id="ARBA00023242"/>
    </source>
</evidence>
<accession>A0A1S3K587</accession>
<sequence length="167" mass="18740">MSTRPSSGKQTNKSKDKRSTAEHRHSEDHEQRNLDDAVAYFTNEDSSTKVRNNLPLSLSLETIEDQAKDNGLGTEHIEALVDVAASSRFPDSVNIRLIKSLIPNDKVTAESFLTAVSWMCTNKPSSNVQVCLLLILRLYPCYLRMPQLLCVPYLISQTFNNRSVSVI</sequence>
<dbReference type="InParanoid" id="A0A1S3K587"/>
<comment type="subcellular location">
    <subcellularLocation>
        <location evidence="2">Chromosome</location>
        <location evidence="2">Centromere</location>
    </subcellularLocation>
    <subcellularLocation>
        <location evidence="1">Nucleus</location>
    </subcellularLocation>
</comment>
<feature type="compositionally biased region" description="Basic and acidic residues" evidence="7">
    <location>
        <begin position="13"/>
        <end position="34"/>
    </location>
</feature>
<evidence type="ECO:0000256" key="4">
    <source>
        <dbReference type="ARBA" id="ARBA00022454"/>
    </source>
</evidence>
<feature type="compositionally biased region" description="Polar residues" evidence="7">
    <location>
        <begin position="1"/>
        <end position="11"/>
    </location>
</feature>
<evidence type="ECO:0000256" key="6">
    <source>
        <dbReference type="ARBA" id="ARBA00023328"/>
    </source>
</evidence>
<dbReference type="Pfam" id="PF07778">
    <property type="entry name" value="CENP-I"/>
    <property type="match status" value="1"/>
</dbReference>
<dbReference type="PANTHER" id="PTHR48208">
    <property type="entry name" value="CENTROMERE PROTEIN I"/>
    <property type="match status" value="1"/>
</dbReference>
<keyword evidence="8" id="KW-1185">Reference proteome</keyword>
<dbReference type="GO" id="GO:0005634">
    <property type="term" value="C:nucleus"/>
    <property type="evidence" value="ECO:0007669"/>
    <property type="project" value="UniProtKB-SubCell"/>
</dbReference>
<protein>
    <submittedName>
        <fullName evidence="9">Centromere protein I</fullName>
    </submittedName>
</protein>